<name>A0ABS1PKF0_9ACTN</name>
<evidence type="ECO:0000313" key="2">
    <source>
        <dbReference type="EMBL" id="MBL1112769.1"/>
    </source>
</evidence>
<evidence type="ECO:0000256" key="1">
    <source>
        <dbReference type="SAM" id="MobiDB-lite"/>
    </source>
</evidence>
<organism evidence="2 3">
    <name type="scientific">Streptomyces endocoffeicus</name>
    <dbReference type="NCBI Taxonomy" id="2898945"/>
    <lineage>
        <taxon>Bacteria</taxon>
        <taxon>Bacillati</taxon>
        <taxon>Actinomycetota</taxon>
        <taxon>Actinomycetes</taxon>
        <taxon>Kitasatosporales</taxon>
        <taxon>Streptomycetaceae</taxon>
        <taxon>Streptomyces</taxon>
    </lineage>
</organism>
<keyword evidence="3" id="KW-1185">Reference proteome</keyword>
<dbReference type="RefSeq" id="WP_201849778.1">
    <property type="nucleotide sequence ID" value="NZ_JAERRG010000002.1"/>
</dbReference>
<dbReference type="EMBL" id="JAERRG010000002">
    <property type="protein sequence ID" value="MBL1112769.1"/>
    <property type="molecule type" value="Genomic_DNA"/>
</dbReference>
<proteinExistence type="predicted"/>
<reference evidence="2 3" key="1">
    <citation type="submission" date="2021-01" db="EMBL/GenBank/DDBJ databases">
        <title>WGS of actinomycetes isolated from Thailand.</title>
        <authorList>
            <person name="Thawai C."/>
        </authorList>
    </citation>
    <scope>NUCLEOTIDE SEQUENCE [LARGE SCALE GENOMIC DNA]</scope>
    <source>
        <strain evidence="2 3">CA3R110</strain>
    </source>
</reference>
<sequence length="88" mass="10046">MDRSPRPSLAASKEVSAEERSHLTAFPEIVVLTHLILDPPTAALDPKEIYLATTAELSRRFARIYTTLGTQDPLYRRFCLYHDRTSTR</sequence>
<protein>
    <submittedName>
        <fullName evidence="2">Uncharacterized protein</fullName>
    </submittedName>
</protein>
<accession>A0ABS1PKF0</accession>
<dbReference type="Proteomes" id="UP000621510">
    <property type="component" value="Unassembled WGS sequence"/>
</dbReference>
<gene>
    <name evidence="2" type="ORF">JK364_10230</name>
</gene>
<comment type="caution">
    <text evidence="2">The sequence shown here is derived from an EMBL/GenBank/DDBJ whole genome shotgun (WGS) entry which is preliminary data.</text>
</comment>
<evidence type="ECO:0000313" key="3">
    <source>
        <dbReference type="Proteomes" id="UP000621510"/>
    </source>
</evidence>
<feature type="region of interest" description="Disordered" evidence="1">
    <location>
        <begin position="1"/>
        <end position="20"/>
    </location>
</feature>